<evidence type="ECO:0000256" key="1">
    <source>
        <dbReference type="SAM" id="MobiDB-lite"/>
    </source>
</evidence>
<accession>A0A8H4NGW0</accession>
<dbReference type="AlphaFoldDB" id="A0A8H4NGW0"/>
<feature type="region of interest" description="Disordered" evidence="1">
    <location>
        <begin position="155"/>
        <end position="181"/>
    </location>
</feature>
<dbReference type="OrthoDB" id="3939900at2759"/>
<sequence>MPAPTAPSQPSLYHEKNRTITTMRESRRSPAFLTLPLELHLLIASHLAFPSYLSIRLTHPYLYHALAAPLRPVPLRDLDLCARVAVRTYLAPYLTPRSETKPTENTLATTAKSAVSTNQQESGNDGQTHQRCALCGQVYPVRLFKSAASPACSPQDLGPIRRTPGEEGSIGQETVERSDGLADTRRVREDKHPVAVKGEAVKNQDAESVETGDAMAKRGTRPLTWSCSLRPARTYTRYAEHGWSCGGFVFWRDNEGKLWVRETIVAAATDVTSRRSTYVDKPVIFE</sequence>
<name>A0A8H4NGW0_9PEZI</name>
<evidence type="ECO:0008006" key="4">
    <source>
        <dbReference type="Google" id="ProtNLM"/>
    </source>
</evidence>
<reference evidence="2" key="1">
    <citation type="submission" date="2020-04" db="EMBL/GenBank/DDBJ databases">
        <title>Genome Assembly and Annotation of Botryosphaeria dothidea sdau 11-99, a Latent Pathogen of Apple Fruit Ring Rot in China.</title>
        <authorList>
            <person name="Yu C."/>
            <person name="Diao Y."/>
            <person name="Lu Q."/>
            <person name="Zhao J."/>
            <person name="Cui S."/>
            <person name="Peng C."/>
            <person name="He B."/>
            <person name="Liu H."/>
        </authorList>
    </citation>
    <scope>NUCLEOTIDE SEQUENCE [LARGE SCALE GENOMIC DNA]</scope>
    <source>
        <strain evidence="2">Sdau11-99</strain>
    </source>
</reference>
<evidence type="ECO:0000313" key="3">
    <source>
        <dbReference type="Proteomes" id="UP000572817"/>
    </source>
</evidence>
<keyword evidence="3" id="KW-1185">Reference proteome</keyword>
<dbReference type="Proteomes" id="UP000572817">
    <property type="component" value="Unassembled WGS sequence"/>
</dbReference>
<feature type="region of interest" description="Disordered" evidence="1">
    <location>
        <begin position="96"/>
        <end position="128"/>
    </location>
</feature>
<protein>
    <recommendedName>
        <fullName evidence="4">F-box domain-containing protein</fullName>
    </recommendedName>
</protein>
<comment type="caution">
    <text evidence="2">The sequence shown here is derived from an EMBL/GenBank/DDBJ whole genome shotgun (WGS) entry which is preliminary data.</text>
</comment>
<feature type="compositionally biased region" description="Polar residues" evidence="1">
    <location>
        <begin position="103"/>
        <end position="128"/>
    </location>
</feature>
<organism evidence="2 3">
    <name type="scientific">Botryosphaeria dothidea</name>
    <dbReference type="NCBI Taxonomy" id="55169"/>
    <lineage>
        <taxon>Eukaryota</taxon>
        <taxon>Fungi</taxon>
        <taxon>Dikarya</taxon>
        <taxon>Ascomycota</taxon>
        <taxon>Pezizomycotina</taxon>
        <taxon>Dothideomycetes</taxon>
        <taxon>Dothideomycetes incertae sedis</taxon>
        <taxon>Botryosphaeriales</taxon>
        <taxon>Botryosphaeriaceae</taxon>
        <taxon>Botryosphaeria</taxon>
    </lineage>
</organism>
<proteinExistence type="predicted"/>
<evidence type="ECO:0000313" key="2">
    <source>
        <dbReference type="EMBL" id="KAF4314442.1"/>
    </source>
</evidence>
<gene>
    <name evidence="2" type="ORF">GTA08_BOTSDO00908</name>
</gene>
<dbReference type="EMBL" id="WWBZ02000001">
    <property type="protein sequence ID" value="KAF4314442.1"/>
    <property type="molecule type" value="Genomic_DNA"/>
</dbReference>